<evidence type="ECO:0000313" key="4">
    <source>
        <dbReference type="EMBL" id="AOU97666.1"/>
    </source>
</evidence>
<dbReference type="InterPro" id="IPR027417">
    <property type="entry name" value="P-loop_NTPase"/>
</dbReference>
<dbReference type="Pfam" id="PF00005">
    <property type="entry name" value="ABC_tran"/>
    <property type="match status" value="2"/>
</dbReference>
<accession>A0A1D8IMG4</accession>
<protein>
    <submittedName>
        <fullName evidence="4">ABC transporter ATP-binding protein</fullName>
    </submittedName>
</protein>
<dbReference type="PANTHER" id="PTHR43038">
    <property type="entry name" value="ATP-BINDING CASSETTE, SUB-FAMILY H, MEMBER 1"/>
    <property type="match status" value="1"/>
</dbReference>
<organism evidence="4 5">
    <name type="scientific">Acidihalobacter yilgarnensis</name>
    <dbReference type="NCBI Taxonomy" id="2819280"/>
    <lineage>
        <taxon>Bacteria</taxon>
        <taxon>Pseudomonadati</taxon>
        <taxon>Pseudomonadota</taxon>
        <taxon>Gammaproteobacteria</taxon>
        <taxon>Chromatiales</taxon>
        <taxon>Ectothiorhodospiraceae</taxon>
        <taxon>Acidihalobacter</taxon>
    </lineage>
</organism>
<gene>
    <name evidence="4" type="ORF">BI364_06580</name>
</gene>
<dbReference type="InterPro" id="IPR003593">
    <property type="entry name" value="AAA+_ATPase"/>
</dbReference>
<keyword evidence="2 4" id="KW-0067">ATP-binding</keyword>
<keyword evidence="5" id="KW-1185">Reference proteome</keyword>
<sequence length="576" mass="63749">MNAEEALSLVGVSKRFISGGQIVEALRDIKLQLPRGRIIGLIGPDGAGKTTLMRLLAGLLRPDAGQIRVLGIDVVRDPLTVQATIGYMPQRFGLYEDLTVAENLQLYAELQGVPEQARAARNEELLGMTGLTPFMQRLAGKLSGGMKQKLGLACTLLRPPALLLLDEPTVGVDPVSRRELWAIVYKLVETHGMSMLLSTAYLDEAERCAEVVLLHEGQILGQGTPQSFSDQLKDRTFLVQRPNMLRRHLQVMLQRREDVIDAVIERDGVRVIMAQGYRPPIIPDASWEPIPPRFEDAFIERLSRGRKAVSQLPIPNLQSKQQTHDAVISVSGLTRRFGDFYAVRGIDFEVHRGEIFGLLGANGAGKSTTFRMLCGLLPPSGGRLAVAGLNLRHAAAEARARIGYMAQRFSLYGELSVMQNLRFFARSYGLSGNRQRTRIDWAIEDFRLDNWRQASARDLPLGYKQRLAMACALMHEPDILFLDEPTSGVDPLERRAFWARINALADSGVTIMVTTHFMDEAEYCDRLIIMAQGGILTAGTPQAIRARAATPQHPQPSMEDAFITLTQLTAGHRDGA</sequence>
<dbReference type="CDD" id="cd03230">
    <property type="entry name" value="ABC_DR_subfamily_A"/>
    <property type="match status" value="1"/>
</dbReference>
<dbReference type="AlphaFoldDB" id="A0A1D8IMG4"/>
<name>A0A1D8IMG4_9GAMM</name>
<evidence type="ECO:0000256" key="2">
    <source>
        <dbReference type="ARBA" id="ARBA00022840"/>
    </source>
</evidence>
<evidence type="ECO:0000313" key="5">
    <source>
        <dbReference type="Proteomes" id="UP000095401"/>
    </source>
</evidence>
<evidence type="ECO:0000259" key="3">
    <source>
        <dbReference type="PROSITE" id="PS50893"/>
    </source>
</evidence>
<dbReference type="GO" id="GO:0005524">
    <property type="term" value="F:ATP binding"/>
    <property type="evidence" value="ECO:0007669"/>
    <property type="project" value="UniProtKB-KW"/>
</dbReference>
<dbReference type="KEGG" id="aprs:BI364_06580"/>
<dbReference type="Gene3D" id="3.40.50.300">
    <property type="entry name" value="P-loop containing nucleotide triphosphate hydrolases"/>
    <property type="match status" value="2"/>
</dbReference>
<dbReference type="GO" id="GO:0016887">
    <property type="term" value="F:ATP hydrolysis activity"/>
    <property type="evidence" value="ECO:0007669"/>
    <property type="project" value="InterPro"/>
</dbReference>
<dbReference type="InterPro" id="IPR017871">
    <property type="entry name" value="ABC_transporter-like_CS"/>
</dbReference>
<dbReference type="InterPro" id="IPR003439">
    <property type="entry name" value="ABC_transporter-like_ATP-bd"/>
</dbReference>
<dbReference type="Proteomes" id="UP000095401">
    <property type="component" value="Chromosome"/>
</dbReference>
<proteinExistence type="predicted"/>
<evidence type="ECO:0000256" key="1">
    <source>
        <dbReference type="ARBA" id="ARBA00022741"/>
    </source>
</evidence>
<reference evidence="5" key="1">
    <citation type="submission" date="2016-09" db="EMBL/GenBank/DDBJ databases">
        <title>Acidihalobacter prosperus F5.</title>
        <authorList>
            <person name="Khaleque H.N."/>
            <person name="Ramsay J.P."/>
            <person name="Kaksonen A.H."/>
            <person name="Boxall N.J."/>
            <person name="Watkin E.L.J."/>
        </authorList>
    </citation>
    <scope>NUCLEOTIDE SEQUENCE [LARGE SCALE GENOMIC DNA]</scope>
    <source>
        <strain evidence="5">F5</strain>
    </source>
</reference>
<dbReference type="EMBL" id="CP017415">
    <property type="protein sequence ID" value="AOU97666.1"/>
    <property type="molecule type" value="Genomic_DNA"/>
</dbReference>
<feature type="domain" description="ABC transporter" evidence="3">
    <location>
        <begin position="7"/>
        <end position="241"/>
    </location>
</feature>
<keyword evidence="1" id="KW-0547">Nucleotide-binding</keyword>
<dbReference type="SUPFAM" id="SSF52540">
    <property type="entry name" value="P-loop containing nucleoside triphosphate hydrolases"/>
    <property type="match status" value="2"/>
</dbReference>
<dbReference type="PANTHER" id="PTHR43038:SF3">
    <property type="entry name" value="ABC TRANSPORTER G FAMILY MEMBER 20 ISOFORM X1"/>
    <property type="match status" value="1"/>
</dbReference>
<feature type="domain" description="ABC transporter" evidence="3">
    <location>
        <begin position="328"/>
        <end position="557"/>
    </location>
</feature>
<dbReference type="PROSITE" id="PS00211">
    <property type="entry name" value="ABC_TRANSPORTER_1"/>
    <property type="match status" value="1"/>
</dbReference>
<dbReference type="SMART" id="SM00382">
    <property type="entry name" value="AAA"/>
    <property type="match status" value="2"/>
</dbReference>
<dbReference type="PROSITE" id="PS50893">
    <property type="entry name" value="ABC_TRANSPORTER_2"/>
    <property type="match status" value="2"/>
</dbReference>
<dbReference type="RefSeq" id="WP_070078051.1">
    <property type="nucleotide sequence ID" value="NZ_CP017415.1"/>
</dbReference>